<dbReference type="AlphaFoldDB" id="A0A926XVH7"/>
<sequence>MTLDRTQAPPFQAIQDVRLPDIQKHTLDNGLPLYLISVDQQPILRIECVFDAGTWYEQIFTPDQPGTAFFAMKMLADGTKTRSSAQISEYFDRYGAFLELNSGPDRASVVVYCLTKFLPNVLTLLRELITEPVFPQKELEDLRNITLQGLRINYEKNAYLASVLFREKLFGPTHPYGRSQRPDVVAQLPREAVVRFYEQAIHHRPFRIIVAGAATENEVLLINRELGQLPIRSEALSPVSGLALPDDELPVLSEKADSIQSSIRLGRRLFTRAHPDFFKMLVTNEILGGYFGSRLMKNIREEKGFTYGVSSNMPSFRHEGYFLIGTDVNKENTQQTLDEIHKEIRILQNNPVPTDELEIVKNYMAGEFVGSLNTPFEIADRYKVILLDGMPADFLTAYIQRIRAVTPEEIMETANRYLTVEQLREVVVGSK</sequence>
<dbReference type="Pfam" id="PF00675">
    <property type="entry name" value="Peptidase_M16"/>
    <property type="match status" value="1"/>
</dbReference>
<feature type="domain" description="Peptidase M16 C-terminal" evidence="2">
    <location>
        <begin position="189"/>
        <end position="362"/>
    </location>
</feature>
<dbReference type="SUPFAM" id="SSF63411">
    <property type="entry name" value="LuxS/MPP-like metallohydrolase"/>
    <property type="match status" value="2"/>
</dbReference>
<dbReference type="Proteomes" id="UP000598820">
    <property type="component" value="Unassembled WGS sequence"/>
</dbReference>
<dbReference type="InterPro" id="IPR007863">
    <property type="entry name" value="Peptidase_M16_C"/>
</dbReference>
<proteinExistence type="predicted"/>
<dbReference type="InterPro" id="IPR011765">
    <property type="entry name" value="Pept_M16_N"/>
</dbReference>
<dbReference type="InterPro" id="IPR050361">
    <property type="entry name" value="MPP/UQCRC_Complex"/>
</dbReference>
<evidence type="ECO:0000259" key="2">
    <source>
        <dbReference type="Pfam" id="PF05193"/>
    </source>
</evidence>
<reference evidence="3" key="1">
    <citation type="submission" date="2020-09" db="EMBL/GenBank/DDBJ databases">
        <authorList>
            <person name="Kim M.K."/>
        </authorList>
    </citation>
    <scope>NUCLEOTIDE SEQUENCE</scope>
    <source>
        <strain evidence="3">BT702</strain>
    </source>
</reference>
<evidence type="ECO:0000259" key="1">
    <source>
        <dbReference type="Pfam" id="PF00675"/>
    </source>
</evidence>
<dbReference type="InterPro" id="IPR011249">
    <property type="entry name" value="Metalloenz_LuxS/M16"/>
</dbReference>
<evidence type="ECO:0000313" key="4">
    <source>
        <dbReference type="Proteomes" id="UP000598820"/>
    </source>
</evidence>
<name>A0A926XVH7_9BACT</name>
<dbReference type="Gene3D" id="3.30.830.10">
    <property type="entry name" value="Metalloenzyme, LuxS/M16 peptidase-like"/>
    <property type="match status" value="2"/>
</dbReference>
<dbReference type="RefSeq" id="WP_190886934.1">
    <property type="nucleotide sequence ID" value="NZ_JACWZY010000007.1"/>
</dbReference>
<keyword evidence="4" id="KW-1185">Reference proteome</keyword>
<protein>
    <submittedName>
        <fullName evidence="3">Insulinase family protein</fullName>
    </submittedName>
</protein>
<gene>
    <name evidence="3" type="ORF">IC229_10570</name>
</gene>
<dbReference type="EMBL" id="JACWZY010000007">
    <property type="protein sequence ID" value="MBD2701079.1"/>
    <property type="molecule type" value="Genomic_DNA"/>
</dbReference>
<accession>A0A926XVH7</accession>
<dbReference type="GO" id="GO:0046872">
    <property type="term" value="F:metal ion binding"/>
    <property type="evidence" value="ECO:0007669"/>
    <property type="project" value="InterPro"/>
</dbReference>
<feature type="domain" description="Peptidase M16 N-terminal" evidence="1">
    <location>
        <begin position="41"/>
        <end position="148"/>
    </location>
</feature>
<dbReference type="Pfam" id="PF05193">
    <property type="entry name" value="Peptidase_M16_C"/>
    <property type="match status" value="1"/>
</dbReference>
<comment type="caution">
    <text evidence="3">The sequence shown here is derived from an EMBL/GenBank/DDBJ whole genome shotgun (WGS) entry which is preliminary data.</text>
</comment>
<dbReference type="PANTHER" id="PTHR11851:SF224">
    <property type="entry name" value="PROCESSING PROTEASE"/>
    <property type="match status" value="1"/>
</dbReference>
<organism evidence="3 4">
    <name type="scientific">Spirosoma profusum</name>
    <dbReference type="NCBI Taxonomy" id="2771354"/>
    <lineage>
        <taxon>Bacteria</taxon>
        <taxon>Pseudomonadati</taxon>
        <taxon>Bacteroidota</taxon>
        <taxon>Cytophagia</taxon>
        <taxon>Cytophagales</taxon>
        <taxon>Cytophagaceae</taxon>
        <taxon>Spirosoma</taxon>
    </lineage>
</organism>
<evidence type="ECO:0000313" key="3">
    <source>
        <dbReference type="EMBL" id="MBD2701079.1"/>
    </source>
</evidence>
<dbReference type="PANTHER" id="PTHR11851">
    <property type="entry name" value="METALLOPROTEASE"/>
    <property type="match status" value="1"/>
</dbReference>